<accession>A0ACB5U533</accession>
<keyword evidence="2" id="KW-1185">Reference proteome</keyword>
<reference evidence="1" key="1">
    <citation type="submission" date="2023-04" db="EMBL/GenBank/DDBJ databases">
        <title>Ambrosiozyma monospora NBRC 10751.</title>
        <authorList>
            <person name="Ichikawa N."/>
            <person name="Sato H."/>
            <person name="Tonouchi N."/>
        </authorList>
    </citation>
    <scope>NUCLEOTIDE SEQUENCE</scope>
    <source>
        <strain evidence="1">NBRC 10751</strain>
    </source>
</reference>
<gene>
    <name evidence="1" type="ORF">Amon02_001100200</name>
</gene>
<evidence type="ECO:0000313" key="2">
    <source>
        <dbReference type="Proteomes" id="UP001165064"/>
    </source>
</evidence>
<dbReference type="Proteomes" id="UP001165064">
    <property type="component" value="Unassembled WGS sequence"/>
</dbReference>
<protein>
    <submittedName>
        <fullName evidence="1">Unnamed protein product</fullName>
    </submittedName>
</protein>
<proteinExistence type="predicted"/>
<evidence type="ECO:0000313" key="1">
    <source>
        <dbReference type="EMBL" id="GMF00430.1"/>
    </source>
</evidence>
<organism evidence="1 2">
    <name type="scientific">Ambrosiozyma monospora</name>
    <name type="common">Yeast</name>
    <name type="synonym">Endomycopsis monosporus</name>
    <dbReference type="NCBI Taxonomy" id="43982"/>
    <lineage>
        <taxon>Eukaryota</taxon>
        <taxon>Fungi</taxon>
        <taxon>Dikarya</taxon>
        <taxon>Ascomycota</taxon>
        <taxon>Saccharomycotina</taxon>
        <taxon>Pichiomycetes</taxon>
        <taxon>Pichiales</taxon>
        <taxon>Pichiaceae</taxon>
        <taxon>Ambrosiozyma</taxon>
    </lineage>
</organism>
<comment type="caution">
    <text evidence="1">The sequence shown here is derived from an EMBL/GenBank/DDBJ whole genome shotgun (WGS) entry which is preliminary data.</text>
</comment>
<dbReference type="EMBL" id="BSXS01011404">
    <property type="protein sequence ID" value="GMF00430.1"/>
    <property type="molecule type" value="Genomic_DNA"/>
</dbReference>
<sequence length="176" mass="18812">MGIKQFAASTPLEDVVGKKLAPIIAQDPVPWYKKRHLVQLNILLFSPLLASAGGGFDGSLMNGLQSLSTWKTQYDNPTGTMLGLVNAAMSIGCLVGSLLVGWSTDKWGRRICLIIGAVGVIICTVIQVTAKGLPQLIVSRFLVGLSWIFSAQPAPLLVTELAYPSHRVNVLINGDT</sequence>
<name>A0ACB5U533_AMBMO</name>